<organism evidence="10">
    <name type="scientific">Sycon ciliatum</name>
    <dbReference type="NCBI Taxonomy" id="27933"/>
    <lineage>
        <taxon>Eukaryota</taxon>
        <taxon>Metazoa</taxon>
        <taxon>Porifera</taxon>
        <taxon>Calcarea</taxon>
        <taxon>Calcaronea</taxon>
        <taxon>Leucosolenida</taxon>
        <taxon>Sycettidae</taxon>
        <taxon>Sycon</taxon>
    </lineage>
</organism>
<protein>
    <recommendedName>
        <fullName evidence="8">Protein Wnt</fullName>
    </recommendedName>
</protein>
<evidence type="ECO:0000256" key="1">
    <source>
        <dbReference type="ARBA" id="ARBA00004498"/>
    </source>
</evidence>
<evidence type="ECO:0000256" key="7">
    <source>
        <dbReference type="ARBA" id="ARBA00023157"/>
    </source>
</evidence>
<keyword evidence="4" id="KW-0964">Secreted</keyword>
<comment type="similarity">
    <text evidence="2 8">Belongs to the Wnt family.</text>
</comment>
<evidence type="ECO:0000256" key="5">
    <source>
        <dbReference type="ARBA" id="ARBA00022530"/>
    </source>
</evidence>
<dbReference type="InterPro" id="IPR005817">
    <property type="entry name" value="Wnt"/>
</dbReference>
<keyword evidence="3 8" id="KW-0217">Developmental protein</keyword>
<dbReference type="GO" id="GO:0045165">
    <property type="term" value="P:cell fate commitment"/>
    <property type="evidence" value="ECO:0007669"/>
    <property type="project" value="TreeGrafter"/>
</dbReference>
<proteinExistence type="evidence at transcript level"/>
<keyword evidence="7" id="KW-1015">Disulfide bond</keyword>
<evidence type="ECO:0000256" key="3">
    <source>
        <dbReference type="ARBA" id="ARBA00022473"/>
    </source>
</evidence>
<keyword evidence="5" id="KW-0272">Extracellular matrix</keyword>
<keyword evidence="9" id="KW-0732">Signal</keyword>
<sequence length="350" mass="39164">MGPSMISLLAPLLLLLTLSACNTANGIWWDTAASDSLHKQHAKHCPESAKLNSSLQLCRLSGEEITSLMKGAAGGIFDCQMLMASQRWNCSSSDWKVFLGKTHKEAAFVHAVISIAVSAQLVHDCNNGRLPSTTICGTNPSCQGSSCTKEIITYGYSTAKILDWLNSPDQLQSMKWRQALLHNHNRDVGRVVVKKQMKKTCDCNGISASCLEMRCYHRLPSTREMVSGLMNNAVFLPWKEHRNQVHHSLKTVRRRRSGKTTLVFMKRSPSYCCTDRSQGILGTEGRSCNSHDSCRKICCSEEKEEIGLDKCNCKFIFCCELKCEKCLRRQYRCKKSTCSSSTSSRSRDEL</sequence>
<accession>A0A077SN19</accession>
<dbReference type="GO" id="GO:0005615">
    <property type="term" value="C:extracellular space"/>
    <property type="evidence" value="ECO:0007669"/>
    <property type="project" value="TreeGrafter"/>
</dbReference>
<gene>
    <name evidence="10" type="primary">WntH</name>
</gene>
<feature type="signal peptide" evidence="9">
    <location>
        <begin position="1"/>
        <end position="26"/>
    </location>
</feature>
<keyword evidence="6 8" id="KW-0879">Wnt signaling pathway</keyword>
<evidence type="ECO:0000256" key="8">
    <source>
        <dbReference type="RuleBase" id="RU003500"/>
    </source>
</evidence>
<dbReference type="Pfam" id="PF00110">
    <property type="entry name" value="wnt"/>
    <property type="match status" value="1"/>
</dbReference>
<dbReference type="PANTHER" id="PTHR12027">
    <property type="entry name" value="WNT RELATED"/>
    <property type="match status" value="1"/>
</dbReference>
<dbReference type="GO" id="GO:0060070">
    <property type="term" value="P:canonical Wnt signaling pathway"/>
    <property type="evidence" value="ECO:0007669"/>
    <property type="project" value="TreeGrafter"/>
</dbReference>
<evidence type="ECO:0000256" key="2">
    <source>
        <dbReference type="ARBA" id="ARBA00005683"/>
    </source>
</evidence>
<dbReference type="PRINTS" id="PR01349">
    <property type="entry name" value="WNTPROTEIN"/>
</dbReference>
<comment type="subcellular location">
    <subcellularLocation>
        <location evidence="1 8">Secreted</location>
        <location evidence="1 8">Extracellular space</location>
        <location evidence="1 8">Extracellular matrix</location>
    </subcellularLocation>
</comment>
<comment type="function">
    <text evidence="8">Ligand for members of the frizzled family of seven transmembrane receptors.</text>
</comment>
<evidence type="ECO:0000256" key="6">
    <source>
        <dbReference type="ARBA" id="ARBA00022687"/>
    </source>
</evidence>
<feature type="chain" id="PRO_5001724481" description="Protein Wnt" evidence="9">
    <location>
        <begin position="27"/>
        <end position="350"/>
    </location>
</feature>
<name>A0A077SN19_9METZ</name>
<dbReference type="AlphaFoldDB" id="A0A077SN19"/>
<reference evidence="10" key="1">
    <citation type="journal article" date="2014" name="Nat. Commun.">
        <title>Developmental gene expression provides clues to relationships between sponge and eumetazoan body plans.</title>
        <authorList>
            <person name="Leininger S."/>
            <person name="Adamski M."/>
            <person name="Bergum B."/>
            <person name="Guder C."/>
            <person name="Liu J."/>
            <person name="Laplante M."/>
            <person name="Brate J."/>
            <person name="Hoffmann F."/>
            <person name="Fortunato S."/>
            <person name="Jordal S."/>
            <person name="Rapp H.T."/>
            <person name="Adamska M."/>
        </authorList>
    </citation>
    <scope>NUCLEOTIDE SEQUENCE</scope>
</reference>
<dbReference type="GO" id="GO:0005125">
    <property type="term" value="F:cytokine activity"/>
    <property type="evidence" value="ECO:0007669"/>
    <property type="project" value="TreeGrafter"/>
</dbReference>
<dbReference type="GO" id="GO:0005109">
    <property type="term" value="F:frizzled binding"/>
    <property type="evidence" value="ECO:0007669"/>
    <property type="project" value="TreeGrafter"/>
</dbReference>
<dbReference type="EMBL" id="HG973356">
    <property type="protein sequence ID" value="CDO67895.1"/>
    <property type="molecule type" value="mRNA"/>
</dbReference>
<evidence type="ECO:0000256" key="4">
    <source>
        <dbReference type="ARBA" id="ARBA00022525"/>
    </source>
</evidence>
<dbReference type="SMART" id="SM00097">
    <property type="entry name" value="WNT1"/>
    <property type="match status" value="1"/>
</dbReference>
<evidence type="ECO:0000256" key="9">
    <source>
        <dbReference type="SAM" id="SignalP"/>
    </source>
</evidence>
<evidence type="ECO:0000313" key="10">
    <source>
        <dbReference type="EMBL" id="CDO67895.1"/>
    </source>
</evidence>